<evidence type="ECO:0000313" key="3">
    <source>
        <dbReference type="Proteomes" id="UP000676776"/>
    </source>
</evidence>
<evidence type="ECO:0008006" key="4">
    <source>
        <dbReference type="Google" id="ProtNLM"/>
    </source>
</evidence>
<gene>
    <name evidence="2" type="ORF">J4050_06545</name>
</gene>
<protein>
    <recommendedName>
        <fullName evidence="4">Glycine zipper family protein</fullName>
    </recommendedName>
</protein>
<evidence type="ECO:0000256" key="1">
    <source>
        <dbReference type="SAM" id="Phobius"/>
    </source>
</evidence>
<proteinExistence type="predicted"/>
<keyword evidence="1" id="KW-1133">Transmembrane helix</keyword>
<reference evidence="2 3" key="1">
    <citation type="submission" date="2021-03" db="EMBL/GenBank/DDBJ databases">
        <title>Winogradskyella sp. nov., isolated from costal sediment.</title>
        <authorList>
            <person name="Gao C."/>
        </authorList>
    </citation>
    <scope>NUCLEOTIDE SEQUENCE [LARGE SCALE GENOMIC DNA]</scope>
    <source>
        <strain evidence="2 3">DF17</strain>
    </source>
</reference>
<evidence type="ECO:0000313" key="2">
    <source>
        <dbReference type="EMBL" id="MBO3116397.1"/>
    </source>
</evidence>
<sequence>MTIQMKKNKKWYIATGAGLGMIFGYAIWNAGIGLVIGASIGLMLFALHKNK</sequence>
<name>A0ABS3T0Y5_9FLAO</name>
<dbReference type="Proteomes" id="UP000676776">
    <property type="component" value="Unassembled WGS sequence"/>
</dbReference>
<keyword evidence="1" id="KW-0812">Transmembrane</keyword>
<feature type="transmembrane region" description="Helical" evidence="1">
    <location>
        <begin position="12"/>
        <end position="45"/>
    </location>
</feature>
<organism evidence="2 3">
    <name type="scientific">Winogradskyella pelagia</name>
    <dbReference type="NCBI Taxonomy" id="2819984"/>
    <lineage>
        <taxon>Bacteria</taxon>
        <taxon>Pseudomonadati</taxon>
        <taxon>Bacteroidota</taxon>
        <taxon>Flavobacteriia</taxon>
        <taxon>Flavobacteriales</taxon>
        <taxon>Flavobacteriaceae</taxon>
        <taxon>Winogradskyella</taxon>
    </lineage>
</organism>
<dbReference type="RefSeq" id="WP_208153528.1">
    <property type="nucleotide sequence ID" value="NZ_JAGEVF010000004.1"/>
</dbReference>
<comment type="caution">
    <text evidence="2">The sequence shown here is derived from an EMBL/GenBank/DDBJ whole genome shotgun (WGS) entry which is preliminary data.</text>
</comment>
<keyword evidence="1" id="KW-0472">Membrane</keyword>
<keyword evidence="3" id="KW-1185">Reference proteome</keyword>
<dbReference type="EMBL" id="JAGEVF010000004">
    <property type="protein sequence ID" value="MBO3116397.1"/>
    <property type="molecule type" value="Genomic_DNA"/>
</dbReference>
<accession>A0ABS3T0Y5</accession>